<organism evidence="1 2">
    <name type="scientific">Pseudomonas saponiphila</name>
    <dbReference type="NCBI Taxonomy" id="556534"/>
    <lineage>
        <taxon>Bacteria</taxon>
        <taxon>Pseudomonadati</taxon>
        <taxon>Pseudomonadota</taxon>
        <taxon>Gammaproteobacteria</taxon>
        <taxon>Pseudomonadales</taxon>
        <taxon>Pseudomonadaceae</taxon>
        <taxon>Pseudomonas</taxon>
    </lineage>
</organism>
<dbReference type="AlphaFoldDB" id="A0A1H5A3G6"/>
<dbReference type="RefSeq" id="WP_092320902.1">
    <property type="nucleotide sequence ID" value="NZ_FNTJ01000003.1"/>
</dbReference>
<evidence type="ECO:0000313" key="2">
    <source>
        <dbReference type="Proteomes" id="UP000198982"/>
    </source>
</evidence>
<dbReference type="Proteomes" id="UP000198982">
    <property type="component" value="Unassembled WGS sequence"/>
</dbReference>
<reference evidence="2" key="1">
    <citation type="submission" date="2016-10" db="EMBL/GenBank/DDBJ databases">
        <authorList>
            <person name="Varghese N."/>
            <person name="Submissions S."/>
        </authorList>
    </citation>
    <scope>NUCLEOTIDE SEQUENCE [LARGE SCALE GENOMIC DNA]</scope>
    <source>
        <strain evidence="2">DSM 9751</strain>
    </source>
</reference>
<keyword evidence="2" id="KW-1185">Reference proteome</keyword>
<dbReference type="EMBL" id="FNTJ01000003">
    <property type="protein sequence ID" value="SED36241.1"/>
    <property type="molecule type" value="Genomic_DNA"/>
</dbReference>
<gene>
    <name evidence="1" type="ORF">SAMN05216178_6943</name>
</gene>
<sequence>MNMSLEHAKGCAATTVLEALLCKDSYRAAGVSFTHAAGITSLHHRGVCILSYSGDFTRDQVVQDLRLLAKAHRDSILEMVLTSFRQMGLPDEYLISFNSDSDRINHRLNCATLTISSTMNYLHMEAVQTILTGHIRVFFDAPQIRYAFHSGQQFSRGQIDLLGNRGMLAGRKHDDYAPAIADAHSAMMQAFEALNSKQHLLARA</sequence>
<evidence type="ECO:0000313" key="1">
    <source>
        <dbReference type="EMBL" id="SED36241.1"/>
    </source>
</evidence>
<accession>A0A1H5A3G6</accession>
<proteinExistence type="predicted"/>
<protein>
    <submittedName>
        <fullName evidence="1">Uncharacterized protein</fullName>
    </submittedName>
</protein>
<name>A0A1H5A3G6_9PSED</name>